<feature type="compositionally biased region" description="Low complexity" evidence="1">
    <location>
        <begin position="98"/>
        <end position="115"/>
    </location>
</feature>
<sequence>MLSLQRLPSSQSSEESFLLSRGELPDAEPPTPLIPGFSSLNPRRLTNIRLEHPSASSLYQRRMALLACNANTGAKGMSMVDPEGLSIPGLLTKGERSMSASTAITSTASSGGSPSCKAATGAQAEPPMTLLMAANGGVADDPSAGA</sequence>
<feature type="region of interest" description="Disordered" evidence="1">
    <location>
        <begin position="1"/>
        <end position="40"/>
    </location>
</feature>
<dbReference type="EMBL" id="CDMY01000301">
    <property type="protein sequence ID" value="CEM00875.1"/>
    <property type="molecule type" value="Genomic_DNA"/>
</dbReference>
<evidence type="ECO:0000313" key="2">
    <source>
        <dbReference type="EMBL" id="CEM00875.1"/>
    </source>
</evidence>
<protein>
    <submittedName>
        <fullName evidence="2">Uncharacterized protein</fullName>
    </submittedName>
</protein>
<evidence type="ECO:0000256" key="1">
    <source>
        <dbReference type="SAM" id="MobiDB-lite"/>
    </source>
</evidence>
<proteinExistence type="predicted"/>
<feature type="compositionally biased region" description="Low complexity" evidence="1">
    <location>
        <begin position="1"/>
        <end position="21"/>
    </location>
</feature>
<gene>
    <name evidence="2" type="ORF">Vbra_13010</name>
</gene>
<accession>A0A0G4ESM7</accession>
<dbReference type="AlphaFoldDB" id="A0A0G4ESM7"/>
<dbReference type="InParanoid" id="A0A0G4ESM7"/>
<organism evidence="2 3">
    <name type="scientific">Vitrella brassicaformis (strain CCMP3155)</name>
    <dbReference type="NCBI Taxonomy" id="1169540"/>
    <lineage>
        <taxon>Eukaryota</taxon>
        <taxon>Sar</taxon>
        <taxon>Alveolata</taxon>
        <taxon>Colpodellida</taxon>
        <taxon>Vitrellaceae</taxon>
        <taxon>Vitrella</taxon>
    </lineage>
</organism>
<evidence type="ECO:0000313" key="3">
    <source>
        <dbReference type="Proteomes" id="UP000041254"/>
    </source>
</evidence>
<reference evidence="2 3" key="1">
    <citation type="submission" date="2014-11" db="EMBL/GenBank/DDBJ databases">
        <authorList>
            <person name="Zhu J."/>
            <person name="Qi W."/>
            <person name="Song R."/>
        </authorList>
    </citation>
    <scope>NUCLEOTIDE SEQUENCE [LARGE SCALE GENOMIC DNA]</scope>
</reference>
<dbReference type="Proteomes" id="UP000041254">
    <property type="component" value="Unassembled WGS sequence"/>
</dbReference>
<feature type="region of interest" description="Disordered" evidence="1">
    <location>
        <begin position="98"/>
        <end position="123"/>
    </location>
</feature>
<keyword evidence="3" id="KW-1185">Reference proteome</keyword>
<dbReference type="VEuPathDB" id="CryptoDB:Vbra_13010"/>
<name>A0A0G4ESM7_VITBC</name>